<protein>
    <submittedName>
        <fullName evidence="2">Glutathione ABC transporter substrate-binding protein</fullName>
    </submittedName>
</protein>
<reference evidence="2" key="2">
    <citation type="submission" date="2023-01" db="EMBL/GenBank/DDBJ databases">
        <authorList>
            <person name="Sun Q."/>
            <person name="Evtushenko L."/>
        </authorList>
    </citation>
    <scope>NUCLEOTIDE SEQUENCE</scope>
    <source>
        <strain evidence="2">VKM Ac-1958</strain>
    </source>
</reference>
<dbReference type="Gene3D" id="3.40.190.10">
    <property type="entry name" value="Periplasmic binding protein-like II"/>
    <property type="match status" value="1"/>
</dbReference>
<dbReference type="GO" id="GO:0015833">
    <property type="term" value="P:peptide transport"/>
    <property type="evidence" value="ECO:0007669"/>
    <property type="project" value="TreeGrafter"/>
</dbReference>
<dbReference type="GO" id="GO:0043190">
    <property type="term" value="C:ATP-binding cassette (ABC) transporter complex"/>
    <property type="evidence" value="ECO:0007669"/>
    <property type="project" value="InterPro"/>
</dbReference>
<keyword evidence="3" id="KW-1185">Reference proteome</keyword>
<dbReference type="InterPro" id="IPR000914">
    <property type="entry name" value="SBP_5_dom"/>
</dbReference>
<feature type="domain" description="Solute-binding protein family 5" evidence="1">
    <location>
        <begin position="95"/>
        <end position="454"/>
    </location>
</feature>
<dbReference type="PIRSF" id="PIRSF002741">
    <property type="entry name" value="MppA"/>
    <property type="match status" value="1"/>
</dbReference>
<accession>A0A9W6M7B1</accession>
<dbReference type="PANTHER" id="PTHR30290">
    <property type="entry name" value="PERIPLASMIC BINDING COMPONENT OF ABC TRANSPORTER"/>
    <property type="match status" value="1"/>
</dbReference>
<dbReference type="Pfam" id="PF00496">
    <property type="entry name" value="SBP_bac_5"/>
    <property type="match status" value="1"/>
</dbReference>
<proteinExistence type="predicted"/>
<reference evidence="2" key="1">
    <citation type="journal article" date="2014" name="Int. J. Syst. Evol. Microbiol.">
        <title>Complete genome sequence of Corynebacterium casei LMG S-19264T (=DSM 44701T), isolated from a smear-ripened cheese.</title>
        <authorList>
            <consortium name="US DOE Joint Genome Institute (JGI-PGF)"/>
            <person name="Walter F."/>
            <person name="Albersmeier A."/>
            <person name="Kalinowski J."/>
            <person name="Ruckert C."/>
        </authorList>
    </citation>
    <scope>NUCLEOTIDE SEQUENCE</scope>
    <source>
        <strain evidence="2">VKM Ac-1958</strain>
    </source>
</reference>
<dbReference type="AlphaFoldDB" id="A0A9W6M7B1"/>
<dbReference type="InterPro" id="IPR039424">
    <property type="entry name" value="SBP_5"/>
</dbReference>
<comment type="caution">
    <text evidence="2">The sequence shown here is derived from an EMBL/GenBank/DDBJ whole genome shotgun (WGS) entry which is preliminary data.</text>
</comment>
<dbReference type="SUPFAM" id="SSF53850">
    <property type="entry name" value="Periplasmic binding protein-like II"/>
    <property type="match status" value="1"/>
</dbReference>
<sequence>MATPQQEADMAVTRAGAPRILSILAIGAAAALTVSGCTAGGKDGGEPSTSVLSVAASAAVTTWDPVRSFSTEALYLGNVYEPLLWKNAEGADEDFMPGIAESWETSEDGLTWTFRIREGATFHDGEPVDAEAVKASIEAAKDHAGASFIWAPLESIEAADDTTVVMHLAYSAPMDLVAASTYGAWIVSPKALEASADDEKYFEAGIDAGSGPYTVKSYTPGEKVVLEAYDEYWNEDAAPTYDIVDIAITPDAVTAQQMLTSGEVDLATNLPLENVDTIADDLGTEVRTANSPFNFVAFFNTTRAPLDDPKVRQALSYAVPYEDIIEVGGAGYGTQSHGPVPKGIFPYSEDVPQYTQDLDKAKALLAEAGHADGLTLTLTFASENSAEARFVPLIKDAFAKIGVTLDVRAELFNQQWENAKADPAGAQDIFVVYYWPTYSDAGSDNLYSLFHSSDAPFFNLSYWDNAEYDALVDEAGTLTGSDREAAQTKYEEAMKLLVDQAPGIFLYDAQAVNVVPKGLHVADFNENYPFTTFFAPIAPAN</sequence>
<evidence type="ECO:0000259" key="1">
    <source>
        <dbReference type="Pfam" id="PF00496"/>
    </source>
</evidence>
<dbReference type="GO" id="GO:0042597">
    <property type="term" value="C:periplasmic space"/>
    <property type="evidence" value="ECO:0007669"/>
    <property type="project" value="UniProtKB-ARBA"/>
</dbReference>
<dbReference type="InterPro" id="IPR030678">
    <property type="entry name" value="Peptide/Ni-bd"/>
</dbReference>
<evidence type="ECO:0000313" key="2">
    <source>
        <dbReference type="EMBL" id="GLK00815.1"/>
    </source>
</evidence>
<gene>
    <name evidence="2" type="primary">oppA_1</name>
    <name evidence="2" type="ORF">GCM10017596_05300</name>
</gene>
<evidence type="ECO:0000313" key="3">
    <source>
        <dbReference type="Proteomes" id="UP001142325"/>
    </source>
</evidence>
<dbReference type="Gene3D" id="3.10.105.10">
    <property type="entry name" value="Dipeptide-binding Protein, Domain 3"/>
    <property type="match status" value="1"/>
</dbReference>
<dbReference type="EMBL" id="BSET01000001">
    <property type="protein sequence ID" value="GLK00815.1"/>
    <property type="molecule type" value="Genomic_DNA"/>
</dbReference>
<organism evidence="2 3">
    <name type="scientific">Microbacterium keratanolyticum</name>
    <dbReference type="NCBI Taxonomy" id="67574"/>
    <lineage>
        <taxon>Bacteria</taxon>
        <taxon>Bacillati</taxon>
        <taxon>Actinomycetota</taxon>
        <taxon>Actinomycetes</taxon>
        <taxon>Micrococcales</taxon>
        <taxon>Microbacteriaceae</taxon>
        <taxon>Microbacterium</taxon>
    </lineage>
</organism>
<dbReference type="CDD" id="cd08512">
    <property type="entry name" value="PBP2_NikA_DppA_OppA_like_7"/>
    <property type="match status" value="1"/>
</dbReference>
<dbReference type="GO" id="GO:1904680">
    <property type="term" value="F:peptide transmembrane transporter activity"/>
    <property type="evidence" value="ECO:0007669"/>
    <property type="project" value="TreeGrafter"/>
</dbReference>
<name>A0A9W6M7B1_9MICO</name>
<dbReference type="Proteomes" id="UP001142325">
    <property type="component" value="Unassembled WGS sequence"/>
</dbReference>